<dbReference type="AlphaFoldDB" id="A0A0F9YJE9"/>
<organism evidence="1 2">
    <name type="scientific">Candidatus Woesebacteria bacterium GW2011_GWC2_31_9</name>
    <dbReference type="NCBI Taxonomy" id="1618586"/>
    <lineage>
        <taxon>Bacteria</taxon>
        <taxon>Candidatus Woeseibacteriota</taxon>
    </lineage>
</organism>
<evidence type="ECO:0000313" key="2">
    <source>
        <dbReference type="Proteomes" id="UP000034803"/>
    </source>
</evidence>
<protein>
    <submittedName>
        <fullName evidence="1">Uncharacterized protein</fullName>
    </submittedName>
</protein>
<proteinExistence type="predicted"/>
<dbReference type="Proteomes" id="UP000034803">
    <property type="component" value="Unassembled WGS sequence"/>
</dbReference>
<gene>
    <name evidence="1" type="ORF">UR21_C0007G0041</name>
</gene>
<comment type="caution">
    <text evidence="1">The sequence shown here is derived from an EMBL/GenBank/DDBJ whole genome shotgun (WGS) entry which is preliminary data.</text>
</comment>
<accession>A0A0F9YJE9</accession>
<name>A0A0F9YJE9_9BACT</name>
<dbReference type="EMBL" id="LBOI01000007">
    <property type="protein sequence ID" value="KKP31624.1"/>
    <property type="molecule type" value="Genomic_DNA"/>
</dbReference>
<reference evidence="1 2" key="1">
    <citation type="journal article" date="2015" name="Nature">
        <title>rRNA introns, odd ribosomes, and small enigmatic genomes across a large radiation of phyla.</title>
        <authorList>
            <person name="Brown C.T."/>
            <person name="Hug L.A."/>
            <person name="Thomas B.C."/>
            <person name="Sharon I."/>
            <person name="Castelle C.J."/>
            <person name="Singh A."/>
            <person name="Wilkins M.J."/>
            <person name="Williams K.H."/>
            <person name="Banfield J.F."/>
        </authorList>
    </citation>
    <scope>NUCLEOTIDE SEQUENCE [LARGE SCALE GENOMIC DNA]</scope>
</reference>
<evidence type="ECO:0000313" key="1">
    <source>
        <dbReference type="EMBL" id="KKP31624.1"/>
    </source>
</evidence>
<sequence>MDVPELGPIFLRGGGYIGQYKSHTSFNCYRDIKDGEIFIIYLNKDKIYEIDDILTHELGHFIESKMTEEDWIKYYQLRNIPNDTPRDGQVWSLSPAEDFAEVYKYIFTGLRIKTYWGILKVNNFDDGPCLILKNKLTNELNPQIQNCRREVMSNPDKYSKYFPYGAPYVSIINQPTIDHISNIINRLNY</sequence>